<dbReference type="EMBL" id="GEDC01020893">
    <property type="protein sequence ID" value="JAS16405.1"/>
    <property type="molecule type" value="Transcribed_RNA"/>
</dbReference>
<gene>
    <name evidence="3" type="ORF">g.29604</name>
    <name evidence="1" type="ORF">g.29605</name>
    <name evidence="2" type="ORF">g.29606</name>
</gene>
<evidence type="ECO:0000313" key="1">
    <source>
        <dbReference type="EMBL" id="JAS16405.1"/>
    </source>
</evidence>
<dbReference type="Pfam" id="PF25764">
    <property type="entry name" value="KIF21A_4th"/>
    <property type="match status" value="1"/>
</dbReference>
<name>A0A1B6D1I7_9HEMI</name>
<organism evidence="2">
    <name type="scientific">Clastoptera arizonana</name>
    <name type="common">Arizona spittle bug</name>
    <dbReference type="NCBI Taxonomy" id="38151"/>
    <lineage>
        <taxon>Eukaryota</taxon>
        <taxon>Metazoa</taxon>
        <taxon>Ecdysozoa</taxon>
        <taxon>Arthropoda</taxon>
        <taxon>Hexapoda</taxon>
        <taxon>Insecta</taxon>
        <taxon>Pterygota</taxon>
        <taxon>Neoptera</taxon>
        <taxon>Paraneoptera</taxon>
        <taxon>Hemiptera</taxon>
        <taxon>Auchenorrhyncha</taxon>
        <taxon>Cercopoidea</taxon>
        <taxon>Clastopteridae</taxon>
        <taxon>Clastoptera</taxon>
    </lineage>
</organism>
<dbReference type="AlphaFoldDB" id="A0A1B6D1I7"/>
<reference evidence="2" key="1">
    <citation type="submission" date="2015-12" db="EMBL/GenBank/DDBJ databases">
        <title>De novo transcriptome assembly of four potential Pierce s Disease insect vectors from Arizona vineyards.</title>
        <authorList>
            <person name="Tassone E.E."/>
        </authorList>
    </citation>
    <scope>NUCLEOTIDE SEQUENCE</scope>
</reference>
<evidence type="ECO:0000313" key="3">
    <source>
        <dbReference type="EMBL" id="JAS24393.1"/>
    </source>
</evidence>
<protein>
    <submittedName>
        <fullName evidence="2">Uncharacterized protein</fullName>
    </submittedName>
</protein>
<accession>A0A1B6D1I7</accession>
<dbReference type="EMBL" id="GEDC01017750">
    <property type="protein sequence ID" value="JAS19548.1"/>
    <property type="molecule type" value="Transcribed_RNA"/>
</dbReference>
<proteinExistence type="predicted"/>
<dbReference type="EMBL" id="GEDC01012905">
    <property type="protein sequence ID" value="JAS24393.1"/>
    <property type="molecule type" value="Transcribed_RNA"/>
</dbReference>
<evidence type="ECO:0000313" key="2">
    <source>
        <dbReference type="EMBL" id="JAS19548.1"/>
    </source>
</evidence>
<sequence length="191" mass="22696">MIKLLLMNGKNLKQLQQNIEMRKEEVETQLNNVKSNRNSKFSEQRLKQLQQLKQRISYFTEQVIEQIKLKEKAEKKMGVLNVEILSMKYVKIRLVNQIKVEASAFIYRCWKLEQQREFCKFKLKGRPWCKQLTKIQMILIRQQHLLKKIFEVITAINKRLKYALALQKSTQSRKNLQGNPGNGSIKNLKCC</sequence>